<evidence type="ECO:0000313" key="4">
    <source>
        <dbReference type="EMBL" id="KAF2821549.1"/>
    </source>
</evidence>
<keyword evidence="1" id="KW-0862">Zinc</keyword>
<protein>
    <recommendedName>
        <fullName evidence="3">C2H2-type domain-containing protein</fullName>
    </recommendedName>
</protein>
<evidence type="ECO:0000256" key="2">
    <source>
        <dbReference type="SAM" id="SignalP"/>
    </source>
</evidence>
<dbReference type="AlphaFoldDB" id="A0A6A6ZLK7"/>
<evidence type="ECO:0000313" key="5">
    <source>
        <dbReference type="Proteomes" id="UP000799424"/>
    </source>
</evidence>
<gene>
    <name evidence="4" type="ORF">CC86DRAFT_373863</name>
</gene>
<dbReference type="OrthoDB" id="6077919at2759"/>
<keyword evidence="5" id="KW-1185">Reference proteome</keyword>
<keyword evidence="1" id="KW-0479">Metal-binding</keyword>
<dbReference type="InterPro" id="IPR036236">
    <property type="entry name" value="Znf_C2H2_sf"/>
</dbReference>
<dbReference type="EMBL" id="MU006237">
    <property type="protein sequence ID" value="KAF2821549.1"/>
    <property type="molecule type" value="Genomic_DNA"/>
</dbReference>
<evidence type="ECO:0000256" key="1">
    <source>
        <dbReference type="PROSITE-ProRule" id="PRU00042"/>
    </source>
</evidence>
<dbReference type="Proteomes" id="UP000799424">
    <property type="component" value="Unassembled WGS sequence"/>
</dbReference>
<dbReference type="PROSITE" id="PS00028">
    <property type="entry name" value="ZINC_FINGER_C2H2_1"/>
    <property type="match status" value="1"/>
</dbReference>
<dbReference type="InterPro" id="IPR013087">
    <property type="entry name" value="Znf_C2H2_type"/>
</dbReference>
<dbReference type="SUPFAM" id="SSF57667">
    <property type="entry name" value="beta-beta-alpha zinc fingers"/>
    <property type="match status" value="1"/>
</dbReference>
<organism evidence="4 5">
    <name type="scientific">Ophiobolus disseminans</name>
    <dbReference type="NCBI Taxonomy" id="1469910"/>
    <lineage>
        <taxon>Eukaryota</taxon>
        <taxon>Fungi</taxon>
        <taxon>Dikarya</taxon>
        <taxon>Ascomycota</taxon>
        <taxon>Pezizomycotina</taxon>
        <taxon>Dothideomycetes</taxon>
        <taxon>Pleosporomycetidae</taxon>
        <taxon>Pleosporales</taxon>
        <taxon>Pleosporineae</taxon>
        <taxon>Phaeosphaeriaceae</taxon>
        <taxon>Ophiobolus</taxon>
    </lineage>
</organism>
<sequence>MAPLHVPHLVQILCQLEAVQAKCVYFADVEESCPALQPSSNETEAEDGKEWENEISEMDGDTWFRCSYCGRLFRTAFMLKEHINQQHRSQT</sequence>
<dbReference type="GO" id="GO:0008270">
    <property type="term" value="F:zinc ion binding"/>
    <property type="evidence" value="ECO:0007669"/>
    <property type="project" value="UniProtKB-KW"/>
</dbReference>
<dbReference type="Gene3D" id="3.30.160.60">
    <property type="entry name" value="Classic Zinc Finger"/>
    <property type="match status" value="1"/>
</dbReference>
<dbReference type="SMART" id="SM00355">
    <property type="entry name" value="ZnF_C2H2"/>
    <property type="match status" value="1"/>
</dbReference>
<dbReference type="PROSITE" id="PS50157">
    <property type="entry name" value="ZINC_FINGER_C2H2_2"/>
    <property type="match status" value="1"/>
</dbReference>
<proteinExistence type="predicted"/>
<reference evidence="4" key="1">
    <citation type="journal article" date="2020" name="Stud. Mycol.">
        <title>101 Dothideomycetes genomes: a test case for predicting lifestyles and emergence of pathogens.</title>
        <authorList>
            <person name="Haridas S."/>
            <person name="Albert R."/>
            <person name="Binder M."/>
            <person name="Bloem J."/>
            <person name="Labutti K."/>
            <person name="Salamov A."/>
            <person name="Andreopoulos B."/>
            <person name="Baker S."/>
            <person name="Barry K."/>
            <person name="Bills G."/>
            <person name="Bluhm B."/>
            <person name="Cannon C."/>
            <person name="Castanera R."/>
            <person name="Culley D."/>
            <person name="Daum C."/>
            <person name="Ezra D."/>
            <person name="Gonzalez J."/>
            <person name="Henrissat B."/>
            <person name="Kuo A."/>
            <person name="Liang C."/>
            <person name="Lipzen A."/>
            <person name="Lutzoni F."/>
            <person name="Magnuson J."/>
            <person name="Mondo S."/>
            <person name="Nolan M."/>
            <person name="Ohm R."/>
            <person name="Pangilinan J."/>
            <person name="Park H.-J."/>
            <person name="Ramirez L."/>
            <person name="Alfaro M."/>
            <person name="Sun H."/>
            <person name="Tritt A."/>
            <person name="Yoshinaga Y."/>
            <person name="Zwiers L.-H."/>
            <person name="Turgeon B."/>
            <person name="Goodwin S."/>
            <person name="Spatafora J."/>
            <person name="Crous P."/>
            <person name="Grigoriev I."/>
        </authorList>
    </citation>
    <scope>NUCLEOTIDE SEQUENCE</scope>
    <source>
        <strain evidence="4">CBS 113818</strain>
    </source>
</reference>
<name>A0A6A6ZLK7_9PLEO</name>
<evidence type="ECO:0000259" key="3">
    <source>
        <dbReference type="PROSITE" id="PS50157"/>
    </source>
</evidence>
<feature type="domain" description="C2H2-type" evidence="3">
    <location>
        <begin position="64"/>
        <end position="91"/>
    </location>
</feature>
<keyword evidence="2" id="KW-0732">Signal</keyword>
<accession>A0A6A6ZLK7</accession>
<keyword evidence="1" id="KW-0863">Zinc-finger</keyword>
<feature type="chain" id="PRO_5025358499" description="C2H2-type domain-containing protein" evidence="2">
    <location>
        <begin position="22"/>
        <end position="91"/>
    </location>
</feature>
<feature type="signal peptide" evidence="2">
    <location>
        <begin position="1"/>
        <end position="21"/>
    </location>
</feature>